<evidence type="ECO:0000313" key="12">
    <source>
        <dbReference type="Proteomes" id="UP000199214"/>
    </source>
</evidence>
<evidence type="ECO:0000259" key="10">
    <source>
        <dbReference type="PROSITE" id="PS50972"/>
    </source>
</evidence>
<dbReference type="RefSeq" id="WP_093007239.1">
    <property type="nucleotide sequence ID" value="NZ_FNZZ01000005.1"/>
</dbReference>
<dbReference type="NCBIfam" id="TIGR01496">
    <property type="entry name" value="DHPS"/>
    <property type="match status" value="1"/>
</dbReference>
<evidence type="ECO:0000256" key="6">
    <source>
        <dbReference type="ARBA" id="ARBA00022723"/>
    </source>
</evidence>
<dbReference type="PROSITE" id="PS50972">
    <property type="entry name" value="PTERIN_BINDING"/>
    <property type="match status" value="1"/>
</dbReference>
<dbReference type="GO" id="GO:0046872">
    <property type="term" value="F:metal ion binding"/>
    <property type="evidence" value="ECO:0007669"/>
    <property type="project" value="UniProtKB-KW"/>
</dbReference>
<protein>
    <recommendedName>
        <fullName evidence="4 9">Dihydropteroate synthase</fullName>
        <shortName evidence="9">DHPS</shortName>
        <ecNumber evidence="4 9">2.5.1.15</ecNumber>
    </recommendedName>
    <alternativeName>
        <fullName evidence="9">Dihydropteroate pyrophosphorylase</fullName>
    </alternativeName>
</protein>
<comment type="catalytic activity">
    <reaction evidence="1">
        <text>(7,8-dihydropterin-6-yl)methyl diphosphate + 4-aminobenzoate = 7,8-dihydropteroate + diphosphate</text>
        <dbReference type="Rhea" id="RHEA:19949"/>
        <dbReference type="ChEBI" id="CHEBI:17836"/>
        <dbReference type="ChEBI" id="CHEBI:17839"/>
        <dbReference type="ChEBI" id="CHEBI:33019"/>
        <dbReference type="ChEBI" id="CHEBI:72950"/>
        <dbReference type="EC" id="2.5.1.15"/>
    </reaction>
</comment>
<dbReference type="OrthoDB" id="9811744at2"/>
<evidence type="ECO:0000256" key="5">
    <source>
        <dbReference type="ARBA" id="ARBA00022679"/>
    </source>
</evidence>
<reference evidence="12" key="1">
    <citation type="submission" date="2016-10" db="EMBL/GenBank/DDBJ databases">
        <authorList>
            <person name="Varghese N."/>
            <person name="Submissions S."/>
        </authorList>
    </citation>
    <scope>NUCLEOTIDE SEQUENCE [LARGE SCALE GENOMIC DNA]</scope>
    <source>
        <strain evidence="12">JS21-1</strain>
    </source>
</reference>
<dbReference type="InterPro" id="IPR011005">
    <property type="entry name" value="Dihydropteroate_synth-like_sf"/>
</dbReference>
<dbReference type="Proteomes" id="UP000199214">
    <property type="component" value="Unassembled WGS sequence"/>
</dbReference>
<proteinExistence type="inferred from homology"/>
<organism evidence="11 12">
    <name type="scientific">Sphingomonas palmae</name>
    <dbReference type="NCBI Taxonomy" id="1855283"/>
    <lineage>
        <taxon>Bacteria</taxon>
        <taxon>Pseudomonadati</taxon>
        <taxon>Pseudomonadota</taxon>
        <taxon>Alphaproteobacteria</taxon>
        <taxon>Sphingomonadales</taxon>
        <taxon>Sphingomonadaceae</taxon>
        <taxon>Sphingomonas</taxon>
    </lineage>
</organism>
<dbReference type="PANTHER" id="PTHR20941:SF1">
    <property type="entry name" value="FOLIC ACID SYNTHESIS PROTEIN FOL1"/>
    <property type="match status" value="1"/>
</dbReference>
<dbReference type="GO" id="GO:0046654">
    <property type="term" value="P:tetrahydrofolate biosynthetic process"/>
    <property type="evidence" value="ECO:0007669"/>
    <property type="project" value="UniProtKB-UniPathway"/>
</dbReference>
<dbReference type="GO" id="GO:0046656">
    <property type="term" value="P:folic acid biosynthetic process"/>
    <property type="evidence" value="ECO:0007669"/>
    <property type="project" value="UniProtKB-KW"/>
</dbReference>
<comment type="similarity">
    <text evidence="9">Belongs to the DHPS family.</text>
</comment>
<keyword evidence="6 9" id="KW-0479">Metal-binding</keyword>
<evidence type="ECO:0000256" key="4">
    <source>
        <dbReference type="ARBA" id="ARBA00012458"/>
    </source>
</evidence>
<evidence type="ECO:0000256" key="2">
    <source>
        <dbReference type="ARBA" id="ARBA00001946"/>
    </source>
</evidence>
<dbReference type="STRING" id="1855283.SAMN05216382_2749"/>
<dbReference type="GO" id="GO:0005829">
    <property type="term" value="C:cytosol"/>
    <property type="evidence" value="ECO:0007669"/>
    <property type="project" value="TreeGrafter"/>
</dbReference>
<dbReference type="EC" id="2.5.1.15" evidence="4 9"/>
<sequence length="348" mass="36126">MHLRPVQFVDTPAAHDDGAVARLAGGMQWFAAYEVLDAGRRFTVPVSEVGGLGERAATLHARVTAPRPAWQLGPRTLRFDQPQVAGILNVTPDSFSDGGARVDDPVAAAAAGVAMAGAGAALVDVGGESTRPGAALVWEEDEARRVTPVVERLAAAGVLVSIDTRKAVVMEAALAAGAAIVNDVAALLWDDRAIEVVARSGAPVILMHSPDPKSGPHGGHGYANVVTEVFDWLEARIAAVVAGGVHRARIMVDPGIGFGKSLSDNLALINNLTIFHALGCPVMLGASRKRLIGALSNEAPVAERLGGSVALALKGAEAGVQLLRVHDVAETVQALRVWRGLRDRALVS</sequence>
<dbReference type="Pfam" id="PF00809">
    <property type="entry name" value="Pterin_bind"/>
    <property type="match status" value="1"/>
</dbReference>
<evidence type="ECO:0000256" key="3">
    <source>
        <dbReference type="ARBA" id="ARBA00004763"/>
    </source>
</evidence>
<dbReference type="CDD" id="cd00739">
    <property type="entry name" value="DHPS"/>
    <property type="match status" value="1"/>
</dbReference>
<dbReference type="EMBL" id="FNZZ01000005">
    <property type="protein sequence ID" value="SEL82948.1"/>
    <property type="molecule type" value="Genomic_DNA"/>
</dbReference>
<evidence type="ECO:0000256" key="1">
    <source>
        <dbReference type="ARBA" id="ARBA00000012"/>
    </source>
</evidence>
<dbReference type="PROSITE" id="PS00793">
    <property type="entry name" value="DHPS_2"/>
    <property type="match status" value="1"/>
</dbReference>
<keyword evidence="7 9" id="KW-0460">Magnesium</keyword>
<dbReference type="UniPathway" id="UPA00077">
    <property type="reaction ID" value="UER00156"/>
</dbReference>
<evidence type="ECO:0000256" key="8">
    <source>
        <dbReference type="ARBA" id="ARBA00022909"/>
    </source>
</evidence>
<dbReference type="SUPFAM" id="SSF51717">
    <property type="entry name" value="Dihydropteroate synthetase-like"/>
    <property type="match status" value="1"/>
</dbReference>
<gene>
    <name evidence="11" type="ORF">SAMN05216382_2749</name>
</gene>
<dbReference type="InterPro" id="IPR045031">
    <property type="entry name" value="DHP_synth-like"/>
</dbReference>
<evidence type="ECO:0000256" key="9">
    <source>
        <dbReference type="RuleBase" id="RU361205"/>
    </source>
</evidence>
<keyword evidence="8 9" id="KW-0289">Folate biosynthesis</keyword>
<evidence type="ECO:0000313" key="11">
    <source>
        <dbReference type="EMBL" id="SEL82948.1"/>
    </source>
</evidence>
<evidence type="ECO:0000256" key="7">
    <source>
        <dbReference type="ARBA" id="ARBA00022842"/>
    </source>
</evidence>
<dbReference type="PANTHER" id="PTHR20941">
    <property type="entry name" value="FOLATE SYNTHESIS PROTEINS"/>
    <property type="match status" value="1"/>
</dbReference>
<comment type="pathway">
    <text evidence="3 9">Cofactor biosynthesis; tetrahydrofolate biosynthesis; 7,8-dihydrofolate from 2-amino-4-hydroxy-6-hydroxymethyl-7,8-dihydropteridine diphosphate and 4-aminobenzoate: step 1/2.</text>
</comment>
<feature type="domain" description="Pterin-binding" evidence="10">
    <location>
        <begin position="82"/>
        <end position="336"/>
    </location>
</feature>
<dbReference type="InterPro" id="IPR000489">
    <property type="entry name" value="Pterin-binding_dom"/>
</dbReference>
<comment type="function">
    <text evidence="9">Catalyzes the condensation of para-aminobenzoate (pABA) with 6-hydroxymethyl-7,8-dihydropterin diphosphate (DHPt-PP) to form 7,8-dihydropteroate (H2Pte), the immediate precursor of folate derivatives.</text>
</comment>
<accession>A0A1H7TE33</accession>
<comment type="cofactor">
    <cofactor evidence="2 9">
        <name>Mg(2+)</name>
        <dbReference type="ChEBI" id="CHEBI:18420"/>
    </cofactor>
</comment>
<dbReference type="InterPro" id="IPR006390">
    <property type="entry name" value="DHP_synth_dom"/>
</dbReference>
<keyword evidence="5 9" id="KW-0808">Transferase</keyword>
<dbReference type="Gene3D" id="3.20.20.20">
    <property type="entry name" value="Dihydropteroate synthase-like"/>
    <property type="match status" value="1"/>
</dbReference>
<dbReference type="GO" id="GO:0004156">
    <property type="term" value="F:dihydropteroate synthase activity"/>
    <property type="evidence" value="ECO:0007669"/>
    <property type="project" value="UniProtKB-EC"/>
</dbReference>
<dbReference type="PROSITE" id="PS00792">
    <property type="entry name" value="DHPS_1"/>
    <property type="match status" value="1"/>
</dbReference>
<keyword evidence="12" id="KW-1185">Reference proteome</keyword>
<name>A0A1H7TE33_9SPHN</name>
<dbReference type="AlphaFoldDB" id="A0A1H7TE33"/>